<keyword evidence="1" id="KW-0812">Transmembrane</keyword>
<dbReference type="PANTHER" id="PTHR34219">
    <property type="entry name" value="IRON-REGULATED INNER MEMBRANE PROTEIN-RELATED"/>
    <property type="match status" value="1"/>
</dbReference>
<keyword evidence="1" id="KW-1133">Transmembrane helix</keyword>
<organism evidence="2 3">
    <name type="scientific">Sphingobium subterraneum</name>
    <dbReference type="NCBI Taxonomy" id="627688"/>
    <lineage>
        <taxon>Bacteria</taxon>
        <taxon>Pseudomonadati</taxon>
        <taxon>Pseudomonadota</taxon>
        <taxon>Alphaproteobacteria</taxon>
        <taxon>Sphingomonadales</taxon>
        <taxon>Sphingomonadaceae</taxon>
        <taxon>Sphingobium</taxon>
    </lineage>
</organism>
<dbReference type="PANTHER" id="PTHR34219:SF5">
    <property type="entry name" value="BLR4505 PROTEIN"/>
    <property type="match status" value="1"/>
</dbReference>
<keyword evidence="3" id="KW-1185">Reference proteome</keyword>
<name>A0A841J692_9SPHN</name>
<dbReference type="AlphaFoldDB" id="A0A841J692"/>
<feature type="transmembrane region" description="Helical" evidence="1">
    <location>
        <begin position="352"/>
        <end position="377"/>
    </location>
</feature>
<gene>
    <name evidence="2" type="ORF">FHS92_001460</name>
</gene>
<dbReference type="Proteomes" id="UP000552700">
    <property type="component" value="Unassembled WGS sequence"/>
</dbReference>
<dbReference type="RefSeq" id="WP_184079131.1">
    <property type="nucleotide sequence ID" value="NZ_JACIJP010000002.1"/>
</dbReference>
<feature type="transmembrane region" description="Helical" evidence="1">
    <location>
        <begin position="151"/>
        <end position="174"/>
    </location>
</feature>
<evidence type="ECO:0000313" key="3">
    <source>
        <dbReference type="Proteomes" id="UP000552700"/>
    </source>
</evidence>
<feature type="transmembrane region" description="Helical" evidence="1">
    <location>
        <begin position="206"/>
        <end position="226"/>
    </location>
</feature>
<feature type="transmembrane region" description="Helical" evidence="1">
    <location>
        <begin position="17"/>
        <end position="38"/>
    </location>
</feature>
<proteinExistence type="predicted"/>
<dbReference type="EMBL" id="JACIJP010000002">
    <property type="protein sequence ID" value="MBB6123731.1"/>
    <property type="molecule type" value="Genomic_DNA"/>
</dbReference>
<dbReference type="Pfam" id="PF03929">
    <property type="entry name" value="PepSY_TM"/>
    <property type="match status" value="1"/>
</dbReference>
<dbReference type="PROSITE" id="PS51257">
    <property type="entry name" value="PROKAR_LIPOPROTEIN"/>
    <property type="match status" value="1"/>
</dbReference>
<accession>A0A841J692</accession>
<dbReference type="InterPro" id="IPR005625">
    <property type="entry name" value="PepSY-ass_TM"/>
</dbReference>
<evidence type="ECO:0000256" key="1">
    <source>
        <dbReference type="SAM" id="Phobius"/>
    </source>
</evidence>
<reference evidence="2 3" key="1">
    <citation type="submission" date="2020-08" db="EMBL/GenBank/DDBJ databases">
        <title>Genomic Encyclopedia of Type Strains, Phase IV (KMG-IV): sequencing the most valuable type-strain genomes for metagenomic binning, comparative biology and taxonomic classification.</title>
        <authorList>
            <person name="Goeker M."/>
        </authorList>
    </citation>
    <scope>NUCLEOTIDE SEQUENCE [LARGE SCALE GENOMIC DNA]</scope>
    <source>
        <strain evidence="2 3">DSM 102255</strain>
    </source>
</reference>
<sequence length="397" mass="44119">MTVRTGQREMWMAVHRYIGLVTMLFLSLAALTGCLLVFDQPLDEALNADLFVRGEAKSVDPVTAVERFERSTPTVQVVGFPLHVAADRNIPVSVNPKPGTPAPPYDTVFLDGGTGEIVGTRDTAPAWNRRGLMPAVAQFHADLLAGVWGQWFMAAVALGWLVSNFVGVYLTWPLKRPYWRTWKRMWQFRFASSPARLLLDLHRASGLWLLGGVTVLAATSVALNLYTEAYEPTVTQLSPLKRSLFDRPAPFPNGATPTLAYRDALTLAEKQAGKARLEWQPATLLYKPEWNLYGVTFTHDGLLNYQKLGPIYYYFDARTGRFAHEVNPYTDSAGLVMIRILYPLHSGDVGGAVTQAVVFVLGLATLLMSGTGCYVWWKKRRSRVASKRAQARRAEAG</sequence>
<keyword evidence="1" id="KW-0472">Membrane</keyword>
<protein>
    <submittedName>
        <fullName evidence="2">Putative iron-regulated membrane protein</fullName>
    </submittedName>
</protein>
<evidence type="ECO:0000313" key="2">
    <source>
        <dbReference type="EMBL" id="MBB6123731.1"/>
    </source>
</evidence>
<comment type="caution">
    <text evidence="2">The sequence shown here is derived from an EMBL/GenBank/DDBJ whole genome shotgun (WGS) entry which is preliminary data.</text>
</comment>